<protein>
    <submittedName>
        <fullName evidence="1">Uncharacterized protein</fullName>
    </submittedName>
</protein>
<keyword evidence="2" id="KW-1185">Reference proteome</keyword>
<gene>
    <name evidence="1" type="ORF">J437_LFUL013711</name>
</gene>
<dbReference type="AlphaFoldDB" id="A0A8K0KEZ4"/>
<sequence length="146" mass="16391">MNGVLGHLEILLVFREGHSDEWIEMAKIAFGILISCAANDNLELCAMATAKLHALVQTRVMSDPAEGGFLLYSMNNILQKDIERNSQDRYSFLIPVIKALLEKLSPLLGLGALLPNLPLTHSGPVFFEEFRHYCQTEEWTIFVKST</sequence>
<evidence type="ECO:0000313" key="2">
    <source>
        <dbReference type="Proteomes" id="UP000792457"/>
    </source>
</evidence>
<reference evidence="1" key="1">
    <citation type="submission" date="2013-04" db="EMBL/GenBank/DDBJ databases">
        <authorList>
            <person name="Qu J."/>
            <person name="Murali S.C."/>
            <person name="Bandaranaike D."/>
            <person name="Bellair M."/>
            <person name="Blankenburg K."/>
            <person name="Chao H."/>
            <person name="Dinh H."/>
            <person name="Doddapaneni H."/>
            <person name="Downs B."/>
            <person name="Dugan-Rocha S."/>
            <person name="Elkadiri S."/>
            <person name="Gnanaolivu R.D."/>
            <person name="Hernandez B."/>
            <person name="Javaid M."/>
            <person name="Jayaseelan J.C."/>
            <person name="Lee S."/>
            <person name="Li M."/>
            <person name="Ming W."/>
            <person name="Munidasa M."/>
            <person name="Muniz J."/>
            <person name="Nguyen L."/>
            <person name="Ongeri F."/>
            <person name="Osuji N."/>
            <person name="Pu L.-L."/>
            <person name="Puazo M."/>
            <person name="Qu C."/>
            <person name="Quiroz J."/>
            <person name="Raj R."/>
            <person name="Weissenberger G."/>
            <person name="Xin Y."/>
            <person name="Zou X."/>
            <person name="Han Y."/>
            <person name="Richards S."/>
            <person name="Worley K."/>
            <person name="Muzny D."/>
            <person name="Gibbs R."/>
        </authorList>
    </citation>
    <scope>NUCLEOTIDE SEQUENCE</scope>
    <source>
        <strain evidence="1">Sampled in the wild</strain>
    </source>
</reference>
<dbReference type="Proteomes" id="UP000792457">
    <property type="component" value="Unassembled WGS sequence"/>
</dbReference>
<feature type="non-terminal residue" evidence="1">
    <location>
        <position position="146"/>
    </location>
</feature>
<proteinExistence type="predicted"/>
<accession>A0A8K0KEZ4</accession>
<reference evidence="1" key="2">
    <citation type="submission" date="2017-10" db="EMBL/GenBank/DDBJ databases">
        <title>Ladona fulva Genome sequencing and assembly.</title>
        <authorList>
            <person name="Murali S."/>
            <person name="Richards S."/>
            <person name="Bandaranaike D."/>
            <person name="Bellair M."/>
            <person name="Blankenburg K."/>
            <person name="Chao H."/>
            <person name="Dinh H."/>
            <person name="Doddapaneni H."/>
            <person name="Dugan-Rocha S."/>
            <person name="Elkadiri S."/>
            <person name="Gnanaolivu R."/>
            <person name="Hernandez B."/>
            <person name="Skinner E."/>
            <person name="Javaid M."/>
            <person name="Lee S."/>
            <person name="Li M."/>
            <person name="Ming W."/>
            <person name="Munidasa M."/>
            <person name="Muniz J."/>
            <person name="Nguyen L."/>
            <person name="Hughes D."/>
            <person name="Osuji N."/>
            <person name="Pu L.-L."/>
            <person name="Puazo M."/>
            <person name="Qu C."/>
            <person name="Quiroz J."/>
            <person name="Raj R."/>
            <person name="Weissenberger G."/>
            <person name="Xin Y."/>
            <person name="Zou X."/>
            <person name="Han Y."/>
            <person name="Worley K."/>
            <person name="Muzny D."/>
            <person name="Gibbs R."/>
        </authorList>
    </citation>
    <scope>NUCLEOTIDE SEQUENCE</scope>
    <source>
        <strain evidence="1">Sampled in the wild</strain>
    </source>
</reference>
<comment type="caution">
    <text evidence="1">The sequence shown here is derived from an EMBL/GenBank/DDBJ whole genome shotgun (WGS) entry which is preliminary data.</text>
</comment>
<evidence type="ECO:0000313" key="1">
    <source>
        <dbReference type="EMBL" id="KAG8233665.1"/>
    </source>
</evidence>
<name>A0A8K0KEZ4_LADFU</name>
<dbReference type="OrthoDB" id="26681at2759"/>
<dbReference type="EMBL" id="KZ308734">
    <property type="protein sequence ID" value="KAG8233665.1"/>
    <property type="molecule type" value="Genomic_DNA"/>
</dbReference>
<dbReference type="Pfam" id="PF16057">
    <property type="entry name" value="DUF4800"/>
    <property type="match status" value="1"/>
</dbReference>
<organism evidence="1 2">
    <name type="scientific">Ladona fulva</name>
    <name type="common">Scarce chaser dragonfly</name>
    <name type="synonym">Libellula fulva</name>
    <dbReference type="NCBI Taxonomy" id="123851"/>
    <lineage>
        <taxon>Eukaryota</taxon>
        <taxon>Metazoa</taxon>
        <taxon>Ecdysozoa</taxon>
        <taxon>Arthropoda</taxon>
        <taxon>Hexapoda</taxon>
        <taxon>Insecta</taxon>
        <taxon>Pterygota</taxon>
        <taxon>Palaeoptera</taxon>
        <taxon>Odonata</taxon>
        <taxon>Epiprocta</taxon>
        <taxon>Anisoptera</taxon>
        <taxon>Libelluloidea</taxon>
        <taxon>Libellulidae</taxon>
        <taxon>Ladona</taxon>
    </lineage>
</organism>